<dbReference type="InterPro" id="IPR001683">
    <property type="entry name" value="PX_dom"/>
</dbReference>
<feature type="compositionally biased region" description="Polar residues" evidence="1">
    <location>
        <begin position="271"/>
        <end position="282"/>
    </location>
</feature>
<reference evidence="3" key="1">
    <citation type="submission" date="2013-04" db="EMBL/GenBank/DDBJ databases">
        <title>The Genome Sequence of Fonticula alba ATCC 38817.</title>
        <authorList>
            <consortium name="The Broad Institute Genomics Platform"/>
            <person name="Russ C."/>
            <person name="Cuomo C."/>
            <person name="Burger G."/>
            <person name="Gray M.W."/>
            <person name="Holland P.W.H."/>
            <person name="King N."/>
            <person name="Lang F.B.F."/>
            <person name="Roger A.J."/>
            <person name="Ruiz-Trillo I."/>
            <person name="Brown M."/>
            <person name="Walker B."/>
            <person name="Young S."/>
            <person name="Zeng Q."/>
            <person name="Gargeya S."/>
            <person name="Fitzgerald M."/>
            <person name="Haas B."/>
            <person name="Abouelleil A."/>
            <person name="Allen A.W."/>
            <person name="Alvarado L."/>
            <person name="Arachchi H.M."/>
            <person name="Berlin A.M."/>
            <person name="Chapman S.B."/>
            <person name="Gainer-Dewar J."/>
            <person name="Goldberg J."/>
            <person name="Griggs A."/>
            <person name="Gujja S."/>
            <person name="Hansen M."/>
            <person name="Howarth C."/>
            <person name="Imamovic A."/>
            <person name="Ireland A."/>
            <person name="Larimer J."/>
            <person name="McCowan C."/>
            <person name="Murphy C."/>
            <person name="Pearson M."/>
            <person name="Poon T.W."/>
            <person name="Priest M."/>
            <person name="Roberts A."/>
            <person name="Saif S."/>
            <person name="Shea T."/>
            <person name="Sisk P."/>
            <person name="Sykes S."/>
            <person name="Wortman J."/>
            <person name="Nusbaum C."/>
            <person name="Birren B."/>
        </authorList>
    </citation>
    <scope>NUCLEOTIDE SEQUENCE [LARGE SCALE GENOMIC DNA]</scope>
    <source>
        <strain evidence="3">ATCC 38817</strain>
    </source>
</reference>
<keyword evidence="4" id="KW-1185">Reference proteome</keyword>
<gene>
    <name evidence="3" type="ORF">H696_00093</name>
</gene>
<evidence type="ECO:0000259" key="2">
    <source>
        <dbReference type="PROSITE" id="PS50195"/>
    </source>
</evidence>
<evidence type="ECO:0000313" key="4">
    <source>
        <dbReference type="Proteomes" id="UP000030693"/>
    </source>
</evidence>
<dbReference type="Gene3D" id="3.30.1520.10">
    <property type="entry name" value="Phox-like domain"/>
    <property type="match status" value="1"/>
</dbReference>
<dbReference type="PANTHER" id="PTHR12431">
    <property type="entry name" value="SORTING NEXIN 17 AND 27"/>
    <property type="match status" value="1"/>
</dbReference>
<dbReference type="GO" id="GO:0035091">
    <property type="term" value="F:phosphatidylinositol binding"/>
    <property type="evidence" value="ECO:0007669"/>
    <property type="project" value="InterPro"/>
</dbReference>
<feature type="region of interest" description="Disordered" evidence="1">
    <location>
        <begin position="563"/>
        <end position="599"/>
    </location>
</feature>
<dbReference type="OrthoDB" id="5772781at2759"/>
<dbReference type="GO" id="GO:0006886">
    <property type="term" value="P:intracellular protein transport"/>
    <property type="evidence" value="ECO:0007669"/>
    <property type="project" value="TreeGrafter"/>
</dbReference>
<feature type="compositionally biased region" description="Polar residues" evidence="1">
    <location>
        <begin position="293"/>
        <end position="317"/>
    </location>
</feature>
<feature type="domain" description="PX" evidence="2">
    <location>
        <begin position="1"/>
        <end position="134"/>
    </location>
</feature>
<organism evidence="3">
    <name type="scientific">Fonticula alba</name>
    <name type="common">Slime mold</name>
    <dbReference type="NCBI Taxonomy" id="691883"/>
    <lineage>
        <taxon>Eukaryota</taxon>
        <taxon>Rotosphaerida</taxon>
        <taxon>Fonticulaceae</taxon>
        <taxon>Fonticula</taxon>
    </lineage>
</organism>
<dbReference type="PANTHER" id="PTHR12431:SF14">
    <property type="entry name" value="LD15323P"/>
    <property type="match status" value="1"/>
</dbReference>
<sequence>MSSSFLSHSHASSVDVTIPTVRTRTSGSTEITVYDIVLNGNLFCCARFSDLHRLYQLVETRLPPSTPIFPPKQVAASSLKINLFSLSGSDIERRRAQLESWLRVAIFSAPSPAAPALFNSRDVRAFLFSLRDSFIRSLTTRQMVHAVVQLPQCDAETTVENRPIILRTDIASTCRHFTLGALEARDMPFGLLECMSLFVEGPDGYEYKFLSEDYPLLSMLVPEIGSQNPVAAAIYLGSLPADQLAQLLQGVSAQAASLPLDQRSPPFTHPLPTSDTASTNGLNGAASAESAEPQPTFNPPLTMQDTGWTERVPTTTSAEPQLSFQLRPWLFSPDASSDKSFAFDALGMFLNDEQAAAMLFAETQNKIQTGVIPPLSAEMRRKLMRLPRENFTLYITSYLEELSQMAGFYNLLIPNCSTNWFPSQEVVSTLTKPVDSVDTGMEFRCNVIIGLAGFYLEPIVDPEQTAPGSPGATTPPGPLPTFHIEWNRLKSWSSHFAKSRLGLEYIPPAFGMPTYDFIPPSQKQMHICLQTSQHTSLVSALHTVVAILQRRIKLSSTSNLSALTRQPSISSSSTSSHKQRRLFSRRSSTSSSNSAGSGSLSWLPNRFSSMLSFSSSSPGSPAGRGTAPAAGGQGSTISIGGTSLADTISVSSTAEDRYDSQL</sequence>
<dbReference type="SUPFAM" id="SSF64268">
    <property type="entry name" value="PX domain"/>
    <property type="match status" value="1"/>
</dbReference>
<dbReference type="GO" id="GO:0032456">
    <property type="term" value="P:endocytic recycling"/>
    <property type="evidence" value="ECO:0007669"/>
    <property type="project" value="TreeGrafter"/>
</dbReference>
<dbReference type="GeneID" id="20524818"/>
<evidence type="ECO:0000256" key="1">
    <source>
        <dbReference type="SAM" id="MobiDB-lite"/>
    </source>
</evidence>
<dbReference type="RefSeq" id="XP_009492199.1">
    <property type="nucleotide sequence ID" value="XM_009493924.1"/>
</dbReference>
<feature type="region of interest" description="Disordered" evidence="1">
    <location>
        <begin position="260"/>
        <end position="317"/>
    </location>
</feature>
<protein>
    <recommendedName>
        <fullName evidence="2">PX domain-containing protein</fullName>
    </recommendedName>
</protein>
<name>A0A058ZEZ5_FONAL</name>
<dbReference type="STRING" id="691883.A0A058ZEZ5"/>
<dbReference type="EMBL" id="KB932201">
    <property type="protein sequence ID" value="KCV72498.1"/>
    <property type="molecule type" value="Genomic_DNA"/>
</dbReference>
<feature type="compositionally biased region" description="Low complexity" evidence="1">
    <location>
        <begin position="585"/>
        <end position="599"/>
    </location>
</feature>
<dbReference type="InterPro" id="IPR036871">
    <property type="entry name" value="PX_dom_sf"/>
</dbReference>
<dbReference type="GO" id="GO:0005769">
    <property type="term" value="C:early endosome"/>
    <property type="evidence" value="ECO:0007669"/>
    <property type="project" value="TreeGrafter"/>
</dbReference>
<dbReference type="Proteomes" id="UP000030693">
    <property type="component" value="Unassembled WGS sequence"/>
</dbReference>
<proteinExistence type="predicted"/>
<evidence type="ECO:0000313" key="3">
    <source>
        <dbReference type="EMBL" id="KCV72498.1"/>
    </source>
</evidence>
<feature type="region of interest" description="Disordered" evidence="1">
    <location>
        <begin position="613"/>
        <end position="641"/>
    </location>
</feature>
<dbReference type="PROSITE" id="PS50195">
    <property type="entry name" value="PX"/>
    <property type="match status" value="1"/>
</dbReference>
<dbReference type="AlphaFoldDB" id="A0A058ZEZ5"/>
<accession>A0A058ZEZ5</accession>